<organism evidence="1 2">
    <name type="scientific">Streptomyces cylindrosporus</name>
    <dbReference type="NCBI Taxonomy" id="2927583"/>
    <lineage>
        <taxon>Bacteria</taxon>
        <taxon>Bacillati</taxon>
        <taxon>Actinomycetota</taxon>
        <taxon>Actinomycetes</taxon>
        <taxon>Kitasatosporales</taxon>
        <taxon>Streptomycetaceae</taxon>
        <taxon>Streptomyces</taxon>
    </lineage>
</organism>
<protein>
    <recommendedName>
        <fullName evidence="3">GNAT family N-acetyltransferase</fullName>
    </recommendedName>
</protein>
<proteinExistence type="predicted"/>
<dbReference type="Proteomes" id="UP001165269">
    <property type="component" value="Unassembled WGS sequence"/>
</dbReference>
<accession>A0ABS9YH56</accession>
<name>A0ABS9YH56_9ACTN</name>
<sequence>MFEIRVICEPDDADRIGQTLAAAFDTGPARQYPARDGKRVRLYFTAADRPTNPESE</sequence>
<reference evidence="1" key="1">
    <citation type="submission" date="2022-03" db="EMBL/GenBank/DDBJ databases">
        <title>Streptomyces 7R015 and 7R016 isolated from Barleria lupulina in Thailand.</title>
        <authorList>
            <person name="Kanchanasin P."/>
            <person name="Phongsopitanun W."/>
            <person name="Tanasupawat S."/>
        </authorList>
    </citation>
    <scope>NUCLEOTIDE SEQUENCE</scope>
    <source>
        <strain evidence="1">7R015</strain>
    </source>
</reference>
<comment type="caution">
    <text evidence="1">The sequence shown here is derived from an EMBL/GenBank/DDBJ whole genome shotgun (WGS) entry which is preliminary data.</text>
</comment>
<keyword evidence="2" id="KW-1185">Reference proteome</keyword>
<evidence type="ECO:0000313" key="1">
    <source>
        <dbReference type="EMBL" id="MCI3276284.1"/>
    </source>
</evidence>
<evidence type="ECO:0000313" key="2">
    <source>
        <dbReference type="Proteomes" id="UP001165269"/>
    </source>
</evidence>
<dbReference type="RefSeq" id="WP_242772700.1">
    <property type="nucleotide sequence ID" value="NZ_JALDAY010000011.1"/>
</dbReference>
<evidence type="ECO:0008006" key="3">
    <source>
        <dbReference type="Google" id="ProtNLM"/>
    </source>
</evidence>
<gene>
    <name evidence="1" type="ORF">MQP27_34925</name>
</gene>
<dbReference type="EMBL" id="JALDAY010000011">
    <property type="protein sequence ID" value="MCI3276284.1"/>
    <property type="molecule type" value="Genomic_DNA"/>
</dbReference>